<sequence length="145" mass="16924">MLCSMSEASDSCQILRLRDWIVIVGVALMIIVILFALLGISVLIFTRRSSYSRISSSSTCVYCKDPERQPLLHYHHRRHHDQHAKNNNHTSYPEMKRTPTFYQWNKLPYSQQNDLSSSSSKTRSSSGEYCWHQRREALLKRYTAA</sequence>
<keyword evidence="1" id="KW-1133">Transmembrane helix</keyword>
<evidence type="ECO:0000256" key="1">
    <source>
        <dbReference type="SAM" id="Phobius"/>
    </source>
</evidence>
<keyword evidence="1" id="KW-0812">Transmembrane</keyword>
<keyword evidence="1" id="KW-0472">Membrane</keyword>
<dbReference type="AlphaFoldDB" id="A0AAD5JT59"/>
<reference evidence="2" key="1">
    <citation type="journal article" date="2022" name="IScience">
        <title>Evolution of zygomycete secretomes and the origins of terrestrial fungal ecologies.</title>
        <authorList>
            <person name="Chang Y."/>
            <person name="Wang Y."/>
            <person name="Mondo S."/>
            <person name="Ahrendt S."/>
            <person name="Andreopoulos W."/>
            <person name="Barry K."/>
            <person name="Beard J."/>
            <person name="Benny G.L."/>
            <person name="Blankenship S."/>
            <person name="Bonito G."/>
            <person name="Cuomo C."/>
            <person name="Desiro A."/>
            <person name="Gervers K.A."/>
            <person name="Hundley H."/>
            <person name="Kuo A."/>
            <person name="LaButti K."/>
            <person name="Lang B.F."/>
            <person name="Lipzen A."/>
            <person name="O'Donnell K."/>
            <person name="Pangilinan J."/>
            <person name="Reynolds N."/>
            <person name="Sandor L."/>
            <person name="Smith M.E."/>
            <person name="Tsang A."/>
            <person name="Grigoriev I.V."/>
            <person name="Stajich J.E."/>
            <person name="Spatafora J.W."/>
        </authorList>
    </citation>
    <scope>NUCLEOTIDE SEQUENCE</scope>
    <source>
        <strain evidence="2">RSA 2281</strain>
    </source>
</reference>
<gene>
    <name evidence="2" type="ORF">BDA99DRAFT_541105</name>
</gene>
<feature type="transmembrane region" description="Helical" evidence="1">
    <location>
        <begin position="20"/>
        <end position="45"/>
    </location>
</feature>
<accession>A0AAD5JT59</accession>
<proteinExistence type="predicted"/>
<keyword evidence="3" id="KW-1185">Reference proteome</keyword>
<protein>
    <submittedName>
        <fullName evidence="2">Uncharacterized protein</fullName>
    </submittedName>
</protein>
<organism evidence="2 3">
    <name type="scientific">Phascolomyces articulosus</name>
    <dbReference type="NCBI Taxonomy" id="60185"/>
    <lineage>
        <taxon>Eukaryota</taxon>
        <taxon>Fungi</taxon>
        <taxon>Fungi incertae sedis</taxon>
        <taxon>Mucoromycota</taxon>
        <taxon>Mucoromycotina</taxon>
        <taxon>Mucoromycetes</taxon>
        <taxon>Mucorales</taxon>
        <taxon>Lichtheimiaceae</taxon>
        <taxon>Phascolomyces</taxon>
    </lineage>
</organism>
<reference evidence="2" key="2">
    <citation type="submission" date="2023-02" db="EMBL/GenBank/DDBJ databases">
        <authorList>
            <consortium name="DOE Joint Genome Institute"/>
            <person name="Mondo S.J."/>
            <person name="Chang Y."/>
            <person name="Wang Y."/>
            <person name="Ahrendt S."/>
            <person name="Andreopoulos W."/>
            <person name="Barry K."/>
            <person name="Beard J."/>
            <person name="Benny G.L."/>
            <person name="Blankenship S."/>
            <person name="Bonito G."/>
            <person name="Cuomo C."/>
            <person name="Desiro A."/>
            <person name="Gervers K.A."/>
            <person name="Hundley H."/>
            <person name="Kuo A."/>
            <person name="LaButti K."/>
            <person name="Lang B.F."/>
            <person name="Lipzen A."/>
            <person name="O'Donnell K."/>
            <person name="Pangilinan J."/>
            <person name="Reynolds N."/>
            <person name="Sandor L."/>
            <person name="Smith M.W."/>
            <person name="Tsang A."/>
            <person name="Grigoriev I.V."/>
            <person name="Stajich J.E."/>
            <person name="Spatafora J.W."/>
        </authorList>
    </citation>
    <scope>NUCLEOTIDE SEQUENCE</scope>
    <source>
        <strain evidence="2">RSA 2281</strain>
    </source>
</reference>
<dbReference type="EMBL" id="JAIXMP010000028">
    <property type="protein sequence ID" value="KAI9252381.1"/>
    <property type="molecule type" value="Genomic_DNA"/>
</dbReference>
<evidence type="ECO:0000313" key="2">
    <source>
        <dbReference type="EMBL" id="KAI9252381.1"/>
    </source>
</evidence>
<name>A0AAD5JT59_9FUNG</name>
<dbReference type="Proteomes" id="UP001209540">
    <property type="component" value="Unassembled WGS sequence"/>
</dbReference>
<evidence type="ECO:0000313" key="3">
    <source>
        <dbReference type="Proteomes" id="UP001209540"/>
    </source>
</evidence>
<comment type="caution">
    <text evidence="2">The sequence shown here is derived from an EMBL/GenBank/DDBJ whole genome shotgun (WGS) entry which is preliminary data.</text>
</comment>